<evidence type="ECO:0000313" key="1">
    <source>
        <dbReference type="EMBL" id="GAA2146455.1"/>
    </source>
</evidence>
<reference evidence="2" key="1">
    <citation type="journal article" date="2019" name="Int. J. Syst. Evol. Microbiol.">
        <title>The Global Catalogue of Microorganisms (GCM) 10K type strain sequencing project: providing services to taxonomists for standard genome sequencing and annotation.</title>
        <authorList>
            <consortium name="The Broad Institute Genomics Platform"/>
            <consortium name="The Broad Institute Genome Sequencing Center for Infectious Disease"/>
            <person name="Wu L."/>
            <person name="Ma J."/>
        </authorList>
    </citation>
    <scope>NUCLEOTIDE SEQUENCE [LARGE SCALE GENOMIC DNA]</scope>
    <source>
        <strain evidence="2">JCM 13850</strain>
    </source>
</reference>
<comment type="caution">
    <text evidence="1">The sequence shown here is derived from an EMBL/GenBank/DDBJ whole genome shotgun (WGS) entry which is preliminary data.</text>
</comment>
<sequence length="55" mass="5845">MAEVNPAGLMFGPKRVSGSGHHIDGAFREGGATVPVVSPHALDKYPDLKTSWIEL</sequence>
<gene>
    <name evidence="1" type="ORF">GCM10009727_47750</name>
</gene>
<protein>
    <submittedName>
        <fullName evidence="1">Uncharacterized protein</fullName>
    </submittedName>
</protein>
<dbReference type="Proteomes" id="UP001501020">
    <property type="component" value="Unassembled WGS sequence"/>
</dbReference>
<name>A0ABP5LK68_9ACTN</name>
<keyword evidence="2" id="KW-1185">Reference proteome</keyword>
<evidence type="ECO:0000313" key="2">
    <source>
        <dbReference type="Proteomes" id="UP001501020"/>
    </source>
</evidence>
<dbReference type="EMBL" id="BAAAMR010000043">
    <property type="protein sequence ID" value="GAA2146455.1"/>
    <property type="molecule type" value="Genomic_DNA"/>
</dbReference>
<accession>A0ABP5LK68</accession>
<organism evidence="1 2">
    <name type="scientific">Actinomadura napierensis</name>
    <dbReference type="NCBI Taxonomy" id="267854"/>
    <lineage>
        <taxon>Bacteria</taxon>
        <taxon>Bacillati</taxon>
        <taxon>Actinomycetota</taxon>
        <taxon>Actinomycetes</taxon>
        <taxon>Streptosporangiales</taxon>
        <taxon>Thermomonosporaceae</taxon>
        <taxon>Actinomadura</taxon>
    </lineage>
</organism>
<proteinExistence type="predicted"/>
<dbReference type="RefSeq" id="WP_344271013.1">
    <property type="nucleotide sequence ID" value="NZ_BAAAMR010000043.1"/>
</dbReference>